<dbReference type="InParanoid" id="A0A5F9CTB1"/>
<evidence type="ECO:0000313" key="1">
    <source>
        <dbReference type="Ensembl" id="ENSOCUP00000036740.1"/>
    </source>
</evidence>
<keyword evidence="2" id="KW-1185">Reference proteome</keyword>
<dbReference type="Proteomes" id="UP000001811">
    <property type="component" value="Chromosome 18"/>
</dbReference>
<dbReference type="AlphaFoldDB" id="A0A5F9CTB1"/>
<dbReference type="Ensembl" id="ENSOCUT00000051613.1">
    <property type="protein sequence ID" value="ENSOCUP00000036740.1"/>
    <property type="gene ID" value="ENSOCUG00000033571.1"/>
</dbReference>
<protein>
    <submittedName>
        <fullName evidence="1">Uncharacterized protein</fullName>
    </submittedName>
</protein>
<proteinExistence type="predicted"/>
<dbReference type="GeneTree" id="ENSGT00940000170470"/>
<evidence type="ECO:0000313" key="2">
    <source>
        <dbReference type="Proteomes" id="UP000001811"/>
    </source>
</evidence>
<reference evidence="1 2" key="1">
    <citation type="journal article" date="2011" name="Nature">
        <title>A high-resolution map of human evolutionary constraint using 29 mammals.</title>
        <authorList>
            <person name="Lindblad-Toh K."/>
            <person name="Garber M."/>
            <person name="Zuk O."/>
            <person name="Lin M.F."/>
            <person name="Parker B.J."/>
            <person name="Washietl S."/>
            <person name="Kheradpour P."/>
            <person name="Ernst J."/>
            <person name="Jordan G."/>
            <person name="Mauceli E."/>
            <person name="Ward L.D."/>
            <person name="Lowe C.B."/>
            <person name="Holloway A.K."/>
            <person name="Clamp M."/>
            <person name="Gnerre S."/>
            <person name="Alfoldi J."/>
            <person name="Beal K."/>
            <person name="Chang J."/>
            <person name="Clawson H."/>
            <person name="Cuff J."/>
            <person name="Di Palma F."/>
            <person name="Fitzgerald S."/>
            <person name="Flicek P."/>
            <person name="Guttman M."/>
            <person name="Hubisz M.J."/>
            <person name="Jaffe D.B."/>
            <person name="Jungreis I."/>
            <person name="Kent W.J."/>
            <person name="Kostka D."/>
            <person name="Lara M."/>
            <person name="Martins A.L."/>
            <person name="Massingham T."/>
            <person name="Moltke I."/>
            <person name="Raney B.J."/>
            <person name="Rasmussen M.D."/>
            <person name="Robinson J."/>
            <person name="Stark A."/>
            <person name="Vilella A.J."/>
            <person name="Wen J."/>
            <person name="Xie X."/>
            <person name="Zody M.C."/>
            <person name="Baldwin J."/>
            <person name="Bloom T."/>
            <person name="Chin C.W."/>
            <person name="Heiman D."/>
            <person name="Nicol R."/>
            <person name="Nusbaum C."/>
            <person name="Young S."/>
            <person name="Wilkinson J."/>
            <person name="Worley K.C."/>
            <person name="Kovar C.L."/>
            <person name="Muzny D.M."/>
            <person name="Gibbs R.A."/>
            <person name="Cree A."/>
            <person name="Dihn H.H."/>
            <person name="Fowler G."/>
            <person name="Jhangiani S."/>
            <person name="Joshi V."/>
            <person name="Lee S."/>
            <person name="Lewis L.R."/>
            <person name="Nazareth L.V."/>
            <person name="Okwuonu G."/>
            <person name="Santibanez J."/>
            <person name="Warren W.C."/>
            <person name="Mardis E.R."/>
            <person name="Weinstock G.M."/>
            <person name="Wilson R.K."/>
            <person name="Delehaunty K."/>
            <person name="Dooling D."/>
            <person name="Fronik C."/>
            <person name="Fulton L."/>
            <person name="Fulton B."/>
            <person name="Graves T."/>
            <person name="Minx P."/>
            <person name="Sodergren E."/>
            <person name="Birney E."/>
            <person name="Margulies E.H."/>
            <person name="Herrero J."/>
            <person name="Green E.D."/>
            <person name="Haussler D."/>
            <person name="Siepel A."/>
            <person name="Goldman N."/>
            <person name="Pollard K.S."/>
            <person name="Pedersen J.S."/>
            <person name="Lander E.S."/>
            <person name="Kellis M."/>
        </authorList>
    </citation>
    <scope>NUCLEOTIDE SEQUENCE [LARGE SCALE GENOMIC DNA]</scope>
    <source>
        <strain evidence="1 2">Thorbecke inbred</strain>
    </source>
</reference>
<dbReference type="SMR" id="A0A5F9CTB1"/>
<reference evidence="1" key="3">
    <citation type="submission" date="2025-09" db="UniProtKB">
        <authorList>
            <consortium name="Ensembl"/>
        </authorList>
    </citation>
    <scope>IDENTIFICATION</scope>
    <source>
        <strain evidence="1">Thorbecke</strain>
    </source>
</reference>
<accession>A0A5F9CTB1</accession>
<organism evidence="1 2">
    <name type="scientific">Oryctolagus cuniculus</name>
    <name type="common">Rabbit</name>
    <dbReference type="NCBI Taxonomy" id="9986"/>
    <lineage>
        <taxon>Eukaryota</taxon>
        <taxon>Metazoa</taxon>
        <taxon>Chordata</taxon>
        <taxon>Craniata</taxon>
        <taxon>Vertebrata</taxon>
        <taxon>Euteleostomi</taxon>
        <taxon>Mammalia</taxon>
        <taxon>Eutheria</taxon>
        <taxon>Euarchontoglires</taxon>
        <taxon>Glires</taxon>
        <taxon>Lagomorpha</taxon>
        <taxon>Leporidae</taxon>
        <taxon>Oryctolagus</taxon>
    </lineage>
</organism>
<sequence length="76" mass="8667">PNGTRSQMLCQENQEFVQPFSQIVKVLTEVEMGHPEIGDAIALLKEIMEYIGGKYIRGLRCDGQGWHLHPRQQMQG</sequence>
<dbReference type="STRING" id="9986.ENSOCUP00000036740"/>
<dbReference type="EMBL" id="AAGW02036669">
    <property type="status" value="NOT_ANNOTATED_CDS"/>
    <property type="molecule type" value="Genomic_DNA"/>
</dbReference>
<name>A0A5F9CTB1_RABIT</name>
<reference evidence="1" key="2">
    <citation type="submission" date="2025-08" db="UniProtKB">
        <authorList>
            <consortium name="Ensembl"/>
        </authorList>
    </citation>
    <scope>IDENTIFICATION</scope>
    <source>
        <strain evidence="1">Thorbecke</strain>
    </source>
</reference>